<keyword evidence="5" id="KW-1133">Transmembrane helix</keyword>
<reference evidence="8" key="1">
    <citation type="submission" date="2021-01" db="EMBL/GenBank/DDBJ databases">
        <authorList>
            <person name="Corre E."/>
            <person name="Pelletier E."/>
            <person name="Niang G."/>
            <person name="Scheremetjew M."/>
            <person name="Finn R."/>
            <person name="Kale V."/>
            <person name="Holt S."/>
            <person name="Cochrane G."/>
            <person name="Meng A."/>
            <person name="Brown T."/>
            <person name="Cohen L."/>
        </authorList>
    </citation>
    <scope>NUCLEOTIDE SEQUENCE</scope>
    <source>
        <strain evidence="8">CCMP1320</strain>
    </source>
</reference>
<dbReference type="GO" id="GO:0016887">
    <property type="term" value="F:ATP hydrolysis activity"/>
    <property type="evidence" value="ECO:0007669"/>
    <property type="project" value="InterPro"/>
</dbReference>
<evidence type="ECO:0008006" key="9">
    <source>
        <dbReference type="Google" id="ProtNLM"/>
    </source>
</evidence>
<gene>
    <name evidence="8" type="ORF">DTER00134_LOCUS9486</name>
</gene>
<dbReference type="Pfam" id="PF00005">
    <property type="entry name" value="ABC_tran"/>
    <property type="match status" value="1"/>
</dbReference>
<feature type="compositionally biased region" description="Low complexity" evidence="4">
    <location>
        <begin position="153"/>
        <end position="183"/>
    </location>
</feature>
<protein>
    <recommendedName>
        <fullName evidence="9">ABC transporter domain-containing protein</fullName>
    </recommendedName>
</protein>
<dbReference type="SUPFAM" id="SSF52540">
    <property type="entry name" value="P-loop containing nucleoside triphosphate hydrolases"/>
    <property type="match status" value="1"/>
</dbReference>
<evidence type="ECO:0000259" key="6">
    <source>
        <dbReference type="Pfam" id="PF00005"/>
    </source>
</evidence>
<feature type="region of interest" description="Disordered" evidence="4">
    <location>
        <begin position="152"/>
        <end position="192"/>
    </location>
</feature>
<feature type="coiled-coil region" evidence="3">
    <location>
        <begin position="216"/>
        <end position="250"/>
    </location>
</feature>
<dbReference type="Gene3D" id="3.40.50.300">
    <property type="entry name" value="P-loop containing nucleotide triphosphate hydrolases"/>
    <property type="match status" value="1"/>
</dbReference>
<dbReference type="InterPro" id="IPR051309">
    <property type="entry name" value="ABCF_ATPase"/>
</dbReference>
<dbReference type="GO" id="GO:0003677">
    <property type="term" value="F:DNA binding"/>
    <property type="evidence" value="ECO:0007669"/>
    <property type="project" value="InterPro"/>
</dbReference>
<dbReference type="AlphaFoldDB" id="A0A7S3VMJ8"/>
<keyword evidence="3" id="KW-0175">Coiled coil</keyword>
<accession>A0A7S3VMJ8</accession>
<sequence>MPVVCNGGKRRRRHLTSVPTARPNVLIFIDFLCLTLIACLLCSGGERRRLHLASVLIARPNVLILDEPTNDLDLSTVEVVEDLVRSYKGVLLVVSHDRAFMDNVADRLMVVKGDGLVRLFEGSYGEYLEMLAEEKQEEEEILRQLEIQDVRKQQAAQASSSSNGKGSSSSSSSSKKQGSSSSSSGGGSSKAGAAVVEAPASVKKTAAAPKPGRKLSWAEQQEYQKLCKRMEELEKQRNSLNEKIVVLAQSGSDLAELERCSLELGKCSDEEDSLTERWLELAELAGDL</sequence>
<dbReference type="GO" id="GO:0005524">
    <property type="term" value="F:ATP binding"/>
    <property type="evidence" value="ECO:0007669"/>
    <property type="project" value="UniProtKB-KW"/>
</dbReference>
<feature type="transmembrane region" description="Helical" evidence="5">
    <location>
        <begin position="25"/>
        <end position="44"/>
    </location>
</feature>
<evidence type="ECO:0000256" key="5">
    <source>
        <dbReference type="SAM" id="Phobius"/>
    </source>
</evidence>
<dbReference type="InterPro" id="IPR032524">
    <property type="entry name" value="ABC_tran_C"/>
</dbReference>
<keyword evidence="1" id="KW-0547">Nucleotide-binding</keyword>
<evidence type="ECO:0000256" key="4">
    <source>
        <dbReference type="SAM" id="MobiDB-lite"/>
    </source>
</evidence>
<dbReference type="Pfam" id="PF16326">
    <property type="entry name" value="ABC_tran_CTD"/>
    <property type="match status" value="1"/>
</dbReference>
<organism evidence="8">
    <name type="scientific">Dunaliella tertiolecta</name>
    <name type="common">Green alga</name>
    <dbReference type="NCBI Taxonomy" id="3047"/>
    <lineage>
        <taxon>Eukaryota</taxon>
        <taxon>Viridiplantae</taxon>
        <taxon>Chlorophyta</taxon>
        <taxon>core chlorophytes</taxon>
        <taxon>Chlorophyceae</taxon>
        <taxon>CS clade</taxon>
        <taxon>Chlamydomonadales</taxon>
        <taxon>Dunaliellaceae</taxon>
        <taxon>Dunaliella</taxon>
    </lineage>
</organism>
<dbReference type="InterPro" id="IPR027417">
    <property type="entry name" value="P-loop_NTPase"/>
</dbReference>
<keyword evidence="2" id="KW-0067">ATP-binding</keyword>
<evidence type="ECO:0000256" key="2">
    <source>
        <dbReference type="ARBA" id="ARBA00022840"/>
    </source>
</evidence>
<feature type="domain" description="ABC transporter Uup C-terminal" evidence="7">
    <location>
        <begin position="214"/>
        <end position="283"/>
    </location>
</feature>
<dbReference type="Gene3D" id="1.10.287.380">
    <property type="entry name" value="Valyl-tRNA synthetase, C-terminal domain"/>
    <property type="match status" value="1"/>
</dbReference>
<keyword evidence="5" id="KW-0472">Membrane</keyword>
<evidence type="ECO:0000259" key="7">
    <source>
        <dbReference type="Pfam" id="PF16326"/>
    </source>
</evidence>
<dbReference type="InterPro" id="IPR037118">
    <property type="entry name" value="Val-tRNA_synth_C_sf"/>
</dbReference>
<dbReference type="PANTHER" id="PTHR42855">
    <property type="entry name" value="ABC TRANSPORTER ATP-BINDING SUBUNIT"/>
    <property type="match status" value="1"/>
</dbReference>
<dbReference type="EMBL" id="HBIP01016254">
    <property type="protein sequence ID" value="CAE0494413.1"/>
    <property type="molecule type" value="Transcribed_RNA"/>
</dbReference>
<dbReference type="InterPro" id="IPR003439">
    <property type="entry name" value="ABC_transporter-like_ATP-bd"/>
</dbReference>
<feature type="domain" description="ABC transporter" evidence="6">
    <location>
        <begin position="43"/>
        <end position="70"/>
    </location>
</feature>
<proteinExistence type="predicted"/>
<evidence type="ECO:0000256" key="3">
    <source>
        <dbReference type="SAM" id="Coils"/>
    </source>
</evidence>
<dbReference type="PANTHER" id="PTHR42855:SF1">
    <property type="entry name" value="ABC TRANSPORTER DOMAIN-CONTAINING PROTEIN"/>
    <property type="match status" value="1"/>
</dbReference>
<evidence type="ECO:0000313" key="8">
    <source>
        <dbReference type="EMBL" id="CAE0494413.1"/>
    </source>
</evidence>
<evidence type="ECO:0000256" key="1">
    <source>
        <dbReference type="ARBA" id="ARBA00022741"/>
    </source>
</evidence>
<keyword evidence="5" id="KW-0812">Transmembrane</keyword>
<name>A0A7S3VMJ8_DUNTE</name>